<dbReference type="InterPro" id="IPR036770">
    <property type="entry name" value="Ankyrin_rpt-contain_sf"/>
</dbReference>
<keyword evidence="9" id="KW-0175">Coiled coil</keyword>
<keyword evidence="3 11" id="KW-0963">Cytoplasm</keyword>
<comment type="caution">
    <text evidence="14">The sequence shown here is derived from an EMBL/GenBank/DDBJ whole genome shotgun (WGS) entry which is preliminary data.</text>
</comment>
<evidence type="ECO:0000256" key="10">
    <source>
        <dbReference type="PROSITE-ProRule" id="PRU00023"/>
    </source>
</evidence>
<evidence type="ECO:0000313" key="14">
    <source>
        <dbReference type="EMBL" id="KAK6006936.1"/>
    </source>
</evidence>
<feature type="compositionally biased region" description="Polar residues" evidence="12">
    <location>
        <begin position="300"/>
        <end position="312"/>
    </location>
</feature>
<dbReference type="InterPro" id="IPR041175">
    <property type="entry name" value="VLRF1/Vms1"/>
</dbReference>
<keyword evidence="7 11" id="KW-0378">Hydrolase</keyword>
<evidence type="ECO:0000256" key="6">
    <source>
        <dbReference type="ARBA" id="ARBA00022759"/>
    </source>
</evidence>
<reference evidence="14 15" key="1">
    <citation type="submission" date="2023-11" db="EMBL/GenBank/DDBJ databases">
        <title>Draft genome sequence and annotation of the polyextremotolerant black yeast-like fungus Aureobasidium pullulans NRRL 62042.</title>
        <authorList>
            <person name="Dielentheis-Frenken M.R.E."/>
            <person name="Wibberg D."/>
            <person name="Blank L.M."/>
            <person name="Tiso T."/>
        </authorList>
    </citation>
    <scope>NUCLEOTIDE SEQUENCE [LARGE SCALE GENOMIC DNA]</scope>
    <source>
        <strain evidence="14 15">NRRL 62042</strain>
    </source>
</reference>
<dbReference type="SUPFAM" id="SSF48403">
    <property type="entry name" value="Ankyrin repeat"/>
    <property type="match status" value="1"/>
</dbReference>
<dbReference type="InterPro" id="IPR013087">
    <property type="entry name" value="Znf_C2H2_type"/>
</dbReference>
<evidence type="ECO:0000313" key="15">
    <source>
        <dbReference type="Proteomes" id="UP001341245"/>
    </source>
</evidence>
<accession>A0ABR0TST6</accession>
<keyword evidence="6 11" id="KW-0255">Endonuclease</keyword>
<feature type="region of interest" description="Disordered" evidence="12">
    <location>
        <begin position="114"/>
        <end position="134"/>
    </location>
</feature>
<feature type="repeat" description="ANK" evidence="10">
    <location>
        <begin position="494"/>
        <end position="527"/>
    </location>
</feature>
<evidence type="ECO:0000256" key="7">
    <source>
        <dbReference type="ARBA" id="ARBA00022801"/>
    </source>
</evidence>
<dbReference type="PANTHER" id="PTHR16036:SF2">
    <property type="entry name" value="TRNA ENDONUCLEASE ANKZF1"/>
    <property type="match status" value="1"/>
</dbReference>
<dbReference type="InterPro" id="IPR002110">
    <property type="entry name" value="Ankyrin_rpt"/>
</dbReference>
<dbReference type="Proteomes" id="UP001341245">
    <property type="component" value="Unassembled WGS sequence"/>
</dbReference>
<feature type="region of interest" description="Disordered" evidence="12">
    <location>
        <begin position="580"/>
        <end position="672"/>
    </location>
</feature>
<evidence type="ECO:0000256" key="1">
    <source>
        <dbReference type="ARBA" id="ARBA00004496"/>
    </source>
</evidence>
<evidence type="ECO:0000256" key="2">
    <source>
        <dbReference type="ARBA" id="ARBA00009262"/>
    </source>
</evidence>
<dbReference type="EMBL" id="JASGXD010000003">
    <property type="protein sequence ID" value="KAK6006936.1"/>
    <property type="molecule type" value="Genomic_DNA"/>
</dbReference>
<feature type="compositionally biased region" description="Low complexity" evidence="12">
    <location>
        <begin position="425"/>
        <end position="441"/>
    </location>
</feature>
<feature type="region of interest" description="Disordered" evidence="12">
    <location>
        <begin position="425"/>
        <end position="449"/>
    </location>
</feature>
<dbReference type="PANTHER" id="PTHR16036">
    <property type="entry name" value="ANKYRIN REPEAT AND ZINC FINGER DOMAIN-CONTAINING PROTEIN 1"/>
    <property type="match status" value="1"/>
</dbReference>
<evidence type="ECO:0000256" key="8">
    <source>
        <dbReference type="ARBA" id="ARBA00023043"/>
    </source>
</evidence>
<keyword evidence="5" id="KW-0677">Repeat</keyword>
<name>A0ABR0TST6_AURPU</name>
<evidence type="ECO:0000256" key="3">
    <source>
        <dbReference type="ARBA" id="ARBA00022490"/>
    </source>
</evidence>
<comment type="similarity">
    <text evidence="2 11">Belongs to the ANKZF1/VMS1 family.</text>
</comment>
<dbReference type="Gene3D" id="1.25.40.20">
    <property type="entry name" value="Ankyrin repeat-containing domain"/>
    <property type="match status" value="1"/>
</dbReference>
<sequence>MSQTSEPLLQRPLYLFDLPQELLSTLDLKPQNNAAIAVPEETELLAASNNKRSETEDGAPSSATSCGLCGLSFPSVQDQRSHVRSDLHGYNMKQKMRGLKPVGENDFEKLVGDLDESISGSDSDDSASSDDDGKKDTTLSALLKKQANIADPDFDDFTTTKTKVGAGKPPLLWFSSSKLPSNVALGVYRTLLPPAVQVADAATIIQTIKDKQLAPKPPPTQPTSAPTEESGGVPLPRSLQPNTSATGPHYFLCMIGGGHFAAMVVSLTPKMTKKAGVEDRAATVLAHKTFHRYTTRRKQGGSQSANDSSKGNAHSAGAGIRRYNEAALVAEVRQLLQDWKVWIDSSELVFVRATGTTNRRTLFGPYENQVLTSRDQRIRGFPFATRRATQAELMRSFVELTRVKVSTIDEAAIARKAQEEEAARQAAEAKAAAKPATQKPAKPSKEDEEAMLHTTQLQALIRRSKAPALVSYMTSNNLSPNFTFFPSDNPQNHHAPTPLHLAASLNAPALISSLLLKAKADPTIKSAEGKTAFEIAGDRATRDSFRLARSELGESAYDWDSAGVPAALSRADYDARVKREKDEKAAEDAVEQQRRKAETERLRNEDKIREEQGKEKKYGKGKTLAQMLPEKTAQEKREEEARGMTPEMRMKLERERRARAAEARFKAMSGGR</sequence>
<feature type="region of interest" description="Disordered" evidence="12">
    <location>
        <begin position="294"/>
        <end position="316"/>
    </location>
</feature>
<dbReference type="PROSITE" id="PS00028">
    <property type="entry name" value="ZINC_FINGER_C2H2_1"/>
    <property type="match status" value="1"/>
</dbReference>
<evidence type="ECO:0000256" key="4">
    <source>
        <dbReference type="ARBA" id="ARBA00022722"/>
    </source>
</evidence>
<evidence type="ECO:0000256" key="9">
    <source>
        <dbReference type="ARBA" id="ARBA00023054"/>
    </source>
</evidence>
<evidence type="ECO:0000256" key="12">
    <source>
        <dbReference type="SAM" id="MobiDB-lite"/>
    </source>
</evidence>
<protein>
    <recommendedName>
        <fullName evidence="13">VLRF1 domain-containing protein</fullName>
    </recommendedName>
</protein>
<keyword evidence="15" id="KW-1185">Reference proteome</keyword>
<keyword evidence="4 11" id="KW-0540">Nuclease</keyword>
<dbReference type="InterPro" id="IPR047139">
    <property type="entry name" value="ANKZ1/VMS1"/>
</dbReference>
<dbReference type="Pfam" id="PF18826">
    <property type="entry name" value="bVLRF1"/>
    <property type="match status" value="1"/>
</dbReference>
<evidence type="ECO:0000256" key="5">
    <source>
        <dbReference type="ARBA" id="ARBA00022737"/>
    </source>
</evidence>
<dbReference type="PROSITE" id="PS50088">
    <property type="entry name" value="ANK_REPEAT"/>
    <property type="match status" value="1"/>
</dbReference>
<feature type="compositionally biased region" description="Basic and acidic residues" evidence="12">
    <location>
        <begin position="580"/>
        <end position="618"/>
    </location>
</feature>
<feature type="domain" description="VLRF1" evidence="13">
    <location>
        <begin position="246"/>
        <end position="403"/>
    </location>
</feature>
<dbReference type="PROSITE" id="PS52044">
    <property type="entry name" value="VLRF1"/>
    <property type="match status" value="1"/>
</dbReference>
<organism evidence="14 15">
    <name type="scientific">Aureobasidium pullulans</name>
    <name type="common">Black yeast</name>
    <name type="synonym">Pullularia pullulans</name>
    <dbReference type="NCBI Taxonomy" id="5580"/>
    <lineage>
        <taxon>Eukaryota</taxon>
        <taxon>Fungi</taxon>
        <taxon>Dikarya</taxon>
        <taxon>Ascomycota</taxon>
        <taxon>Pezizomycotina</taxon>
        <taxon>Dothideomycetes</taxon>
        <taxon>Dothideomycetidae</taxon>
        <taxon>Dothideales</taxon>
        <taxon>Saccotheciaceae</taxon>
        <taxon>Aureobasidium</taxon>
    </lineage>
</organism>
<evidence type="ECO:0000259" key="13">
    <source>
        <dbReference type="PROSITE" id="PS52044"/>
    </source>
</evidence>
<gene>
    <name evidence="14" type="ORF">QM012_005944</name>
</gene>
<proteinExistence type="inferred from homology"/>
<comment type="domain">
    <text evidence="11">The VLRF1 domain mediates binding to the 60S ribosomal subunit.</text>
</comment>
<feature type="compositionally biased region" description="Basic and acidic residues" evidence="12">
    <location>
        <begin position="632"/>
        <end position="665"/>
    </location>
</feature>
<comment type="subcellular location">
    <subcellularLocation>
        <location evidence="1">Cytoplasm</location>
    </subcellularLocation>
</comment>
<feature type="region of interest" description="Disordered" evidence="12">
    <location>
        <begin position="209"/>
        <end position="241"/>
    </location>
</feature>
<feature type="active site" evidence="11">
    <location>
        <position position="303"/>
    </location>
</feature>
<evidence type="ECO:0000256" key="11">
    <source>
        <dbReference type="PROSITE-ProRule" id="PRU01389"/>
    </source>
</evidence>
<keyword evidence="8 10" id="KW-0040">ANK repeat</keyword>